<gene>
    <name evidence="9" type="ORF">G9U52_16710</name>
</gene>
<evidence type="ECO:0000256" key="6">
    <source>
        <dbReference type="ARBA" id="ARBA00023136"/>
    </source>
</evidence>
<evidence type="ECO:0000256" key="1">
    <source>
        <dbReference type="ARBA" id="ARBA00004651"/>
    </source>
</evidence>
<feature type="domain" description="ABC transmembrane type-1" evidence="8">
    <location>
        <begin position="75"/>
        <end position="278"/>
    </location>
</feature>
<feature type="transmembrane region" description="Helical" evidence="7">
    <location>
        <begin position="141"/>
        <end position="162"/>
    </location>
</feature>
<proteinExistence type="inferred from homology"/>
<keyword evidence="5 7" id="KW-1133">Transmembrane helix</keyword>
<feature type="transmembrane region" description="Helical" evidence="7">
    <location>
        <begin position="183"/>
        <end position="208"/>
    </location>
</feature>
<comment type="subcellular location">
    <subcellularLocation>
        <location evidence="1 7">Cell membrane</location>
        <topology evidence="1 7">Multi-pass membrane protein</topology>
    </subcellularLocation>
</comment>
<dbReference type="InterPro" id="IPR000515">
    <property type="entry name" value="MetI-like"/>
</dbReference>
<dbReference type="CDD" id="cd06261">
    <property type="entry name" value="TM_PBP2"/>
    <property type="match status" value="1"/>
</dbReference>
<dbReference type="Proteomes" id="UP001165962">
    <property type="component" value="Unassembled WGS sequence"/>
</dbReference>
<comment type="similarity">
    <text evidence="7">Belongs to the binding-protein-dependent transport system permease family.</text>
</comment>
<dbReference type="PANTHER" id="PTHR43744">
    <property type="entry name" value="ABC TRANSPORTER PERMEASE PROTEIN MG189-RELATED-RELATED"/>
    <property type="match status" value="1"/>
</dbReference>
<keyword evidence="2 7" id="KW-0813">Transport</keyword>
<dbReference type="PANTHER" id="PTHR43744:SF9">
    <property type="entry name" value="POLYGALACTURONAN_RHAMNOGALACTURONAN TRANSPORT SYSTEM PERMEASE PROTEIN YTCP"/>
    <property type="match status" value="1"/>
</dbReference>
<keyword evidence="6 7" id="KW-0472">Membrane</keyword>
<evidence type="ECO:0000313" key="10">
    <source>
        <dbReference type="Proteomes" id="UP001165962"/>
    </source>
</evidence>
<reference evidence="9" key="1">
    <citation type="submission" date="2020-03" db="EMBL/GenBank/DDBJ databases">
        <title>Draft sequencing of Paenibacilllus sp. S3N08.</title>
        <authorList>
            <person name="Kim D.-U."/>
        </authorList>
    </citation>
    <scope>NUCLEOTIDE SEQUENCE</scope>
    <source>
        <strain evidence="9">S3N08</strain>
    </source>
</reference>
<keyword evidence="3" id="KW-1003">Cell membrane</keyword>
<feature type="transmembrane region" description="Helical" evidence="7">
    <location>
        <begin position="79"/>
        <end position="98"/>
    </location>
</feature>
<accession>A0ABX0J507</accession>
<feature type="transmembrane region" description="Helical" evidence="7">
    <location>
        <begin position="110"/>
        <end position="129"/>
    </location>
</feature>
<evidence type="ECO:0000313" key="9">
    <source>
        <dbReference type="EMBL" id="NHN31477.1"/>
    </source>
</evidence>
<evidence type="ECO:0000259" key="8">
    <source>
        <dbReference type="PROSITE" id="PS50928"/>
    </source>
</evidence>
<dbReference type="PROSITE" id="PS50928">
    <property type="entry name" value="ABC_TM1"/>
    <property type="match status" value="1"/>
</dbReference>
<organism evidence="9 10">
    <name type="scientific">Paenibacillus agricola</name>
    <dbReference type="NCBI Taxonomy" id="2716264"/>
    <lineage>
        <taxon>Bacteria</taxon>
        <taxon>Bacillati</taxon>
        <taxon>Bacillota</taxon>
        <taxon>Bacilli</taxon>
        <taxon>Bacillales</taxon>
        <taxon>Paenibacillaceae</taxon>
        <taxon>Paenibacillus</taxon>
    </lineage>
</organism>
<dbReference type="RefSeq" id="WP_166151515.1">
    <property type="nucleotide sequence ID" value="NZ_JAAOIW010000005.1"/>
</dbReference>
<dbReference type="InterPro" id="IPR035906">
    <property type="entry name" value="MetI-like_sf"/>
</dbReference>
<protein>
    <submittedName>
        <fullName evidence="9">Carbohydrate ABC transporter permease</fullName>
    </submittedName>
</protein>
<feature type="transmembrane region" description="Helical" evidence="7">
    <location>
        <begin position="260"/>
        <end position="279"/>
    </location>
</feature>
<evidence type="ECO:0000256" key="7">
    <source>
        <dbReference type="RuleBase" id="RU363032"/>
    </source>
</evidence>
<dbReference type="EMBL" id="JAAOIW010000005">
    <property type="protein sequence ID" value="NHN31477.1"/>
    <property type="molecule type" value="Genomic_DNA"/>
</dbReference>
<feature type="transmembrane region" description="Helical" evidence="7">
    <location>
        <begin position="12"/>
        <end position="35"/>
    </location>
</feature>
<dbReference type="Gene3D" id="1.10.3720.10">
    <property type="entry name" value="MetI-like"/>
    <property type="match status" value="1"/>
</dbReference>
<sequence>MSFVHQKHLTPVDWVNYTLLAFISLVCLFPFLYVVSVSLTDPEVYVPLKFYLVPEQWSFASYKFVLGNDNFINALKSTVWVTIVGTAFNLVFTFTMAYGLTKKWFPGRNLILGCVIVTLVFNPGLVPNYLLVKELGMLNSYWALILPSITNAWSLIVVKSFMDSLPSEMEDAAKIDGCNDLGVFMRIVLPLSMPALAAFSLFFAVAHWNTYFNAMIYLSDSKKWTLQVLIKTMIIDSDAIGFGPDAGSAGDKAAIPQETIKMATIVLSMLPIIIIYPWLQKYFAQGVMLGSIKG</sequence>
<keyword evidence="4 7" id="KW-0812">Transmembrane</keyword>
<evidence type="ECO:0000256" key="2">
    <source>
        <dbReference type="ARBA" id="ARBA00022448"/>
    </source>
</evidence>
<dbReference type="SUPFAM" id="SSF161098">
    <property type="entry name" value="MetI-like"/>
    <property type="match status" value="1"/>
</dbReference>
<keyword evidence="10" id="KW-1185">Reference proteome</keyword>
<comment type="caution">
    <text evidence="9">The sequence shown here is derived from an EMBL/GenBank/DDBJ whole genome shotgun (WGS) entry which is preliminary data.</text>
</comment>
<dbReference type="Pfam" id="PF00528">
    <property type="entry name" value="BPD_transp_1"/>
    <property type="match status" value="1"/>
</dbReference>
<evidence type="ECO:0000256" key="3">
    <source>
        <dbReference type="ARBA" id="ARBA00022475"/>
    </source>
</evidence>
<name>A0ABX0J507_9BACL</name>
<evidence type="ECO:0000256" key="4">
    <source>
        <dbReference type="ARBA" id="ARBA00022692"/>
    </source>
</evidence>
<evidence type="ECO:0000256" key="5">
    <source>
        <dbReference type="ARBA" id="ARBA00022989"/>
    </source>
</evidence>